<reference evidence="2" key="1">
    <citation type="submission" date="2024-05" db="EMBL/GenBank/DDBJ databases">
        <title>Planctomycetes of the genus Singulisphaera possess chitinolytic capabilities.</title>
        <authorList>
            <person name="Ivanova A."/>
        </authorList>
    </citation>
    <scope>NUCLEOTIDE SEQUENCE</scope>
    <source>
        <strain evidence="2">Ch08T</strain>
    </source>
</reference>
<gene>
    <name evidence="2" type="ORF">V5E97_13095</name>
</gene>
<dbReference type="InterPro" id="IPR011990">
    <property type="entry name" value="TPR-like_helical_dom_sf"/>
</dbReference>
<dbReference type="GO" id="GO:0016209">
    <property type="term" value="F:antioxidant activity"/>
    <property type="evidence" value="ECO:0007669"/>
    <property type="project" value="InterPro"/>
</dbReference>
<dbReference type="GO" id="GO:0006950">
    <property type="term" value="P:response to stress"/>
    <property type="evidence" value="ECO:0007669"/>
    <property type="project" value="UniProtKB-ARBA"/>
</dbReference>
<dbReference type="CDD" id="cd02966">
    <property type="entry name" value="TlpA_like_family"/>
    <property type="match status" value="1"/>
</dbReference>
<dbReference type="PANTHER" id="PTHR42852">
    <property type="entry name" value="THIOL:DISULFIDE INTERCHANGE PROTEIN DSBE"/>
    <property type="match status" value="1"/>
</dbReference>
<dbReference type="InterPro" id="IPR013766">
    <property type="entry name" value="Thioredoxin_domain"/>
</dbReference>
<evidence type="ECO:0000259" key="1">
    <source>
        <dbReference type="PROSITE" id="PS51352"/>
    </source>
</evidence>
<dbReference type="InterPro" id="IPR050553">
    <property type="entry name" value="Thioredoxin_ResA/DsbE_sf"/>
</dbReference>
<name>A0AAU7CNC8_9BACT</name>
<dbReference type="PANTHER" id="PTHR42852:SF18">
    <property type="entry name" value="CHROMOSOME UNDETERMINED SCAFFOLD_47, WHOLE GENOME SHOTGUN SEQUENCE"/>
    <property type="match status" value="1"/>
</dbReference>
<dbReference type="RefSeq" id="WP_406699782.1">
    <property type="nucleotide sequence ID" value="NZ_CP155447.1"/>
</dbReference>
<dbReference type="InterPro" id="IPR036249">
    <property type="entry name" value="Thioredoxin-like_sf"/>
</dbReference>
<dbReference type="Pfam" id="PF00578">
    <property type="entry name" value="AhpC-TSA"/>
    <property type="match status" value="1"/>
</dbReference>
<accession>A0AAU7CNC8</accession>
<sequence>MRRLLTVLAACLMSMEARGEDILNLGDPAPPLAVGAWVKGEKVEKFDPGKIYVVEFWSTWCIPCRDCYPHLSELAHKYRSVGFLGVSVWEPHPERVKPFVEEMGDKMDFSVATDSVPESGDEPGVMARKWLQAAEEHAIPVAFIVRGGKIAWIGHPLVMDEPLAKVVAGTWDPTAAARERLAAKTREQKLSVIRSRVFTPYEAGDYKAAVTAIDQGAADEPELAEEFVMYKFAALCNSGDVEAGLELGAKLLEANKDNPRALNFLASHVTHNGLKNDPNPRVARFALHAARRAMELKQGEELGPLETLAQVLLRAGDPDGAVATAEKALMLIEKQALESKSYIVTTSRELSSKRVNESLNRYRSAARSKGRP</sequence>
<feature type="domain" description="Thioredoxin" evidence="1">
    <location>
        <begin position="23"/>
        <end position="176"/>
    </location>
</feature>
<protein>
    <submittedName>
        <fullName evidence="2">Redoxin domain-containing protein</fullName>
    </submittedName>
</protein>
<dbReference type="EMBL" id="CP155447">
    <property type="protein sequence ID" value="XBH06934.1"/>
    <property type="molecule type" value="Genomic_DNA"/>
</dbReference>
<dbReference type="SUPFAM" id="SSF52833">
    <property type="entry name" value="Thioredoxin-like"/>
    <property type="match status" value="1"/>
</dbReference>
<dbReference type="AlphaFoldDB" id="A0AAU7CNC8"/>
<dbReference type="SUPFAM" id="SSF48452">
    <property type="entry name" value="TPR-like"/>
    <property type="match status" value="1"/>
</dbReference>
<dbReference type="PROSITE" id="PS51352">
    <property type="entry name" value="THIOREDOXIN_2"/>
    <property type="match status" value="1"/>
</dbReference>
<evidence type="ECO:0000313" key="2">
    <source>
        <dbReference type="EMBL" id="XBH06934.1"/>
    </source>
</evidence>
<dbReference type="Gene3D" id="1.25.40.10">
    <property type="entry name" value="Tetratricopeptide repeat domain"/>
    <property type="match status" value="1"/>
</dbReference>
<proteinExistence type="predicted"/>
<dbReference type="Gene3D" id="3.40.30.10">
    <property type="entry name" value="Glutaredoxin"/>
    <property type="match status" value="1"/>
</dbReference>
<dbReference type="GO" id="GO:0016491">
    <property type="term" value="F:oxidoreductase activity"/>
    <property type="evidence" value="ECO:0007669"/>
    <property type="project" value="InterPro"/>
</dbReference>
<dbReference type="InterPro" id="IPR000866">
    <property type="entry name" value="AhpC/TSA"/>
</dbReference>
<organism evidence="2">
    <name type="scientific">Singulisphaera sp. Ch08</name>
    <dbReference type="NCBI Taxonomy" id="3120278"/>
    <lineage>
        <taxon>Bacteria</taxon>
        <taxon>Pseudomonadati</taxon>
        <taxon>Planctomycetota</taxon>
        <taxon>Planctomycetia</taxon>
        <taxon>Isosphaerales</taxon>
        <taxon>Isosphaeraceae</taxon>
        <taxon>Singulisphaera</taxon>
    </lineage>
</organism>